<evidence type="ECO:0000313" key="16">
    <source>
        <dbReference type="Proteomes" id="UP000033852"/>
    </source>
</evidence>
<evidence type="ECO:0000256" key="3">
    <source>
        <dbReference type="ARBA" id="ARBA00022547"/>
    </source>
</evidence>
<feature type="transmembrane region" description="Helical" evidence="12">
    <location>
        <begin position="12"/>
        <end position="34"/>
    </location>
</feature>
<comment type="function">
    <text evidence="12">Component of the F(0) channel, it forms part of the peripheral stalk, linking F(1) to F(0).</text>
</comment>
<evidence type="ECO:0000256" key="1">
    <source>
        <dbReference type="ARBA" id="ARBA00005513"/>
    </source>
</evidence>
<evidence type="ECO:0000256" key="8">
    <source>
        <dbReference type="ARBA" id="ARBA00023136"/>
    </source>
</evidence>
<dbReference type="GO" id="GO:0012505">
    <property type="term" value="C:endomembrane system"/>
    <property type="evidence" value="ECO:0007669"/>
    <property type="project" value="UniProtKB-SubCell"/>
</dbReference>
<keyword evidence="5 12" id="KW-0375">Hydrogen ion transport</keyword>
<evidence type="ECO:0000256" key="11">
    <source>
        <dbReference type="ARBA" id="ARBA00037847"/>
    </source>
</evidence>
<protein>
    <recommendedName>
        <fullName evidence="12">ATP synthase subunit b</fullName>
    </recommendedName>
    <alternativeName>
        <fullName evidence="12">ATP synthase F(0) sector subunit b</fullName>
    </alternativeName>
    <alternativeName>
        <fullName evidence="12">ATPase subunit I</fullName>
    </alternativeName>
    <alternativeName>
        <fullName evidence="12">F-type ATPase subunit b</fullName>
        <shortName evidence="12">F-ATPase subunit b</shortName>
    </alternativeName>
</protein>
<keyword evidence="6 12" id="KW-1133">Transmembrane helix</keyword>
<dbReference type="CDD" id="cd06503">
    <property type="entry name" value="ATP-synt_Fo_b"/>
    <property type="match status" value="1"/>
</dbReference>
<evidence type="ECO:0000256" key="7">
    <source>
        <dbReference type="ARBA" id="ARBA00023065"/>
    </source>
</evidence>
<evidence type="ECO:0000256" key="6">
    <source>
        <dbReference type="ARBA" id="ARBA00022989"/>
    </source>
</evidence>
<dbReference type="AlphaFoldDB" id="A0A0G2AAG6"/>
<organism evidence="15 16">
    <name type="scientific">Candidatus Adlerbacteria bacterium GW2011_GWB1_54_7</name>
    <dbReference type="NCBI Taxonomy" id="1618607"/>
    <lineage>
        <taxon>Bacteria</taxon>
        <taxon>Candidatus Adleribacteriota</taxon>
    </lineage>
</organism>
<dbReference type="EMBL" id="LCRR01000002">
    <property type="protein sequence ID" value="KKW38007.1"/>
    <property type="molecule type" value="Genomic_DNA"/>
</dbReference>
<sequence>MSEIFSAFGVDWRLLAVQATNFGLLLLVLWKFLYGPLIRMLDERRARVAQGVTDAQAAAEALRGMEAARAARLAIVGKEADSFLAHARETAAKKQKEASVAAAAAAASMLKDAEREAKEIKARVMEESRREAAKLIVLGIEKAFIKK</sequence>
<dbReference type="PANTHER" id="PTHR33445">
    <property type="entry name" value="ATP SYNTHASE SUBUNIT B', CHLOROPLASTIC"/>
    <property type="match status" value="1"/>
</dbReference>
<proteinExistence type="inferred from homology"/>
<evidence type="ECO:0000256" key="10">
    <source>
        <dbReference type="ARBA" id="ARBA00025198"/>
    </source>
</evidence>
<dbReference type="STRING" id="1618607.UY86_C0002G0104"/>
<comment type="caution">
    <text evidence="15">The sequence shown here is derived from an EMBL/GenBank/DDBJ whole genome shotgun (WGS) entry which is preliminary data.</text>
</comment>
<evidence type="ECO:0000256" key="2">
    <source>
        <dbReference type="ARBA" id="ARBA00022448"/>
    </source>
</evidence>
<accession>A0A0G2AAG6</accession>
<comment type="subcellular location">
    <subcellularLocation>
        <location evidence="12">Cell membrane</location>
        <topology evidence="12">Single-pass membrane protein</topology>
    </subcellularLocation>
    <subcellularLocation>
        <location evidence="11">Endomembrane system</location>
        <topology evidence="11">Single-pass membrane protein</topology>
    </subcellularLocation>
</comment>
<keyword evidence="7 12" id="KW-0406">Ion transport</keyword>
<evidence type="ECO:0000313" key="15">
    <source>
        <dbReference type="EMBL" id="KKW38007.1"/>
    </source>
</evidence>
<evidence type="ECO:0000256" key="14">
    <source>
        <dbReference type="SAM" id="Coils"/>
    </source>
</evidence>
<dbReference type="PANTHER" id="PTHR33445:SF1">
    <property type="entry name" value="ATP SYNTHASE SUBUNIT B"/>
    <property type="match status" value="1"/>
</dbReference>
<evidence type="ECO:0000256" key="9">
    <source>
        <dbReference type="ARBA" id="ARBA00023310"/>
    </source>
</evidence>
<feature type="coiled-coil region" evidence="14">
    <location>
        <begin position="103"/>
        <end position="130"/>
    </location>
</feature>
<dbReference type="Proteomes" id="UP000033852">
    <property type="component" value="Unassembled WGS sequence"/>
</dbReference>
<comment type="function">
    <text evidence="10 12">F(1)F(0) ATP synthase produces ATP from ADP in the presence of a proton or sodium gradient. F-type ATPases consist of two structural domains, F(1) containing the extramembraneous catalytic core and F(0) containing the membrane proton channel, linked together by a central stalk and a peripheral stalk. During catalysis, ATP synthesis in the catalytic domain of F(1) is coupled via a rotary mechanism of the central stalk subunits to proton translocation.</text>
</comment>
<dbReference type="InterPro" id="IPR002146">
    <property type="entry name" value="ATP_synth_b/b'su_bac/chlpt"/>
</dbReference>
<keyword evidence="8 12" id="KW-0472">Membrane</keyword>
<keyword evidence="14" id="KW-0175">Coiled coil</keyword>
<dbReference type="HAMAP" id="MF_01398">
    <property type="entry name" value="ATP_synth_b_bprime"/>
    <property type="match status" value="1"/>
</dbReference>
<dbReference type="GO" id="GO:0046961">
    <property type="term" value="F:proton-transporting ATPase activity, rotational mechanism"/>
    <property type="evidence" value="ECO:0007669"/>
    <property type="project" value="TreeGrafter"/>
</dbReference>
<dbReference type="Pfam" id="PF00430">
    <property type="entry name" value="ATP-synt_B"/>
    <property type="match status" value="1"/>
</dbReference>
<keyword evidence="9 12" id="KW-0066">ATP synthesis</keyword>
<dbReference type="InterPro" id="IPR050059">
    <property type="entry name" value="ATP_synthase_B_chain"/>
</dbReference>
<evidence type="ECO:0000256" key="12">
    <source>
        <dbReference type="HAMAP-Rule" id="MF_01398"/>
    </source>
</evidence>
<comment type="subunit">
    <text evidence="12">F-type ATPases have 2 components, F(1) - the catalytic core - and F(0) - the membrane proton channel. F(1) has five subunits: alpha(3), beta(3), gamma(1), delta(1), epsilon(1). F(0) has three main subunits: a(1), b(2) and c(10-14). The alpha and beta chains form an alternating ring which encloses part of the gamma chain. F(1) is attached to F(0) by a central stalk formed by the gamma and epsilon chains, while a peripheral stalk is formed by the delta and b chains.</text>
</comment>
<keyword evidence="3 12" id="KW-0138">CF(0)</keyword>
<evidence type="ECO:0000256" key="4">
    <source>
        <dbReference type="ARBA" id="ARBA00022692"/>
    </source>
</evidence>
<name>A0A0G2AAG6_9BACT</name>
<comment type="similarity">
    <text evidence="1 12 13">Belongs to the ATPase B chain family.</text>
</comment>
<keyword evidence="12" id="KW-1003">Cell membrane</keyword>
<reference evidence="15 16" key="1">
    <citation type="journal article" date="2015" name="Nature">
        <title>rRNA introns, odd ribosomes, and small enigmatic genomes across a large radiation of phyla.</title>
        <authorList>
            <person name="Brown C.T."/>
            <person name="Hug L.A."/>
            <person name="Thomas B.C."/>
            <person name="Sharon I."/>
            <person name="Castelle C.J."/>
            <person name="Singh A."/>
            <person name="Wilkins M.J."/>
            <person name="Williams K.H."/>
            <person name="Banfield J.F."/>
        </authorList>
    </citation>
    <scope>NUCLEOTIDE SEQUENCE [LARGE SCALE GENOMIC DNA]</scope>
</reference>
<gene>
    <name evidence="12" type="primary">atpF</name>
    <name evidence="15" type="ORF">UY86_C0002G0104</name>
</gene>
<evidence type="ECO:0000256" key="13">
    <source>
        <dbReference type="RuleBase" id="RU003848"/>
    </source>
</evidence>
<dbReference type="GO" id="GO:0045259">
    <property type="term" value="C:proton-transporting ATP synthase complex"/>
    <property type="evidence" value="ECO:0007669"/>
    <property type="project" value="UniProtKB-KW"/>
</dbReference>
<dbReference type="GO" id="GO:0046933">
    <property type="term" value="F:proton-transporting ATP synthase activity, rotational mechanism"/>
    <property type="evidence" value="ECO:0007669"/>
    <property type="project" value="UniProtKB-UniRule"/>
</dbReference>
<keyword evidence="2 12" id="KW-0813">Transport</keyword>
<keyword evidence="4 12" id="KW-0812">Transmembrane</keyword>
<dbReference type="GO" id="GO:0005886">
    <property type="term" value="C:plasma membrane"/>
    <property type="evidence" value="ECO:0007669"/>
    <property type="project" value="UniProtKB-SubCell"/>
</dbReference>
<evidence type="ECO:0000256" key="5">
    <source>
        <dbReference type="ARBA" id="ARBA00022781"/>
    </source>
</evidence>